<feature type="compositionally biased region" description="Low complexity" evidence="1">
    <location>
        <begin position="320"/>
        <end position="352"/>
    </location>
</feature>
<keyword evidence="2" id="KW-1133">Transmembrane helix</keyword>
<gene>
    <name evidence="3" type="ORF">BCR38DRAFT_9882</name>
</gene>
<evidence type="ECO:0000313" key="4">
    <source>
        <dbReference type="Proteomes" id="UP000193689"/>
    </source>
</evidence>
<dbReference type="RefSeq" id="XP_040721000.1">
    <property type="nucleotide sequence ID" value="XM_040865832.1"/>
</dbReference>
<dbReference type="GeneID" id="63782044"/>
<feature type="compositionally biased region" description="Basic and acidic residues" evidence="1">
    <location>
        <begin position="477"/>
        <end position="492"/>
    </location>
</feature>
<dbReference type="STRING" id="1141098.A0A1Y2EIK8"/>
<feature type="region of interest" description="Disordered" evidence="1">
    <location>
        <begin position="456"/>
        <end position="527"/>
    </location>
</feature>
<feature type="compositionally biased region" description="Low complexity" evidence="1">
    <location>
        <begin position="360"/>
        <end position="377"/>
    </location>
</feature>
<keyword evidence="2" id="KW-0812">Transmembrane</keyword>
<reference evidence="3 4" key="1">
    <citation type="submission" date="2016-07" db="EMBL/GenBank/DDBJ databases">
        <title>Pervasive Adenine N6-methylation of Active Genes in Fungi.</title>
        <authorList>
            <consortium name="DOE Joint Genome Institute"/>
            <person name="Mondo S.J."/>
            <person name="Dannebaum R.O."/>
            <person name="Kuo R.C."/>
            <person name="Labutti K."/>
            <person name="Haridas S."/>
            <person name="Kuo A."/>
            <person name="Salamov A."/>
            <person name="Ahrendt S.R."/>
            <person name="Lipzen A."/>
            <person name="Sullivan W."/>
            <person name="Andreopoulos W.B."/>
            <person name="Clum A."/>
            <person name="Lindquist E."/>
            <person name="Daum C."/>
            <person name="Ramamoorthy G.K."/>
            <person name="Gryganskyi A."/>
            <person name="Culley D."/>
            <person name="Magnuson J.K."/>
            <person name="James T.Y."/>
            <person name="O'Malley M.A."/>
            <person name="Stajich J.E."/>
            <person name="Spatafora J.W."/>
            <person name="Visel A."/>
            <person name="Grigoriev I.V."/>
        </authorList>
    </citation>
    <scope>NUCLEOTIDE SEQUENCE [LARGE SCALE GENOMIC DNA]</scope>
    <source>
        <strain evidence="3 4">CBS 129021</strain>
    </source>
</reference>
<feature type="transmembrane region" description="Helical" evidence="2">
    <location>
        <begin position="38"/>
        <end position="65"/>
    </location>
</feature>
<comment type="caution">
    <text evidence="3">The sequence shown here is derived from an EMBL/GenBank/DDBJ whole genome shotgun (WGS) entry which is preliminary data.</text>
</comment>
<organism evidence="3 4">
    <name type="scientific">Pseudomassariella vexata</name>
    <dbReference type="NCBI Taxonomy" id="1141098"/>
    <lineage>
        <taxon>Eukaryota</taxon>
        <taxon>Fungi</taxon>
        <taxon>Dikarya</taxon>
        <taxon>Ascomycota</taxon>
        <taxon>Pezizomycotina</taxon>
        <taxon>Sordariomycetes</taxon>
        <taxon>Xylariomycetidae</taxon>
        <taxon>Amphisphaeriales</taxon>
        <taxon>Pseudomassariaceae</taxon>
        <taxon>Pseudomassariella</taxon>
    </lineage>
</organism>
<evidence type="ECO:0000313" key="3">
    <source>
        <dbReference type="EMBL" id="ORY71408.1"/>
    </source>
</evidence>
<sequence length="527" mass="57457">MAKEKDQLSLNSNYEAQLLYKSLEDLKKRQESRTRRPWIMLLTLLVLLISAGGGITLAVILLIHPVEVQAACISRDLILFASCMAILYIGVHIRGALKNYTREQPGPPQIYGNYLHASALLIARIAIMVWVAALIATAVMIAKAMPLEGFAGRVPYLNLLVCCGAVFSFILISCKIERNPNPFATTGFSHSSLLTCRESTFANDDLEADLSVSRRASLRRSRSGASASSTLVSQKLRETSKQKPKPITVVREPEDDDDAKTELMASSPIMDAHDLPPVPAVPTSPPEPTYKPRGRRKEWNHVTQQAGVLALTENSMAGGASTVAPSSYASSSRYSTNSAVSSQTSVPSSGGPVRKHRRATPSSSISSSARRSRLSTVRYAEKPDVAVQMPIRIVSSPEKSAKGPMLLSATMVDSNPRPPGAGVLAPPRPVKPVALLREAQSPQRYERVMWQPPVAWGTREPSRRGSVRELGAGAVGLRRESGGSAVRREPTRPAKTRTPTKLKKRPPPSRYRNRDPAEMQHSNNTRI</sequence>
<keyword evidence="2" id="KW-0472">Membrane</keyword>
<feature type="transmembrane region" description="Helical" evidence="2">
    <location>
        <begin position="118"/>
        <end position="142"/>
    </location>
</feature>
<feature type="compositionally biased region" description="Low complexity" evidence="1">
    <location>
        <begin position="223"/>
        <end position="233"/>
    </location>
</feature>
<keyword evidence="4" id="KW-1185">Reference proteome</keyword>
<dbReference type="EMBL" id="MCFJ01000001">
    <property type="protein sequence ID" value="ORY71408.1"/>
    <property type="molecule type" value="Genomic_DNA"/>
</dbReference>
<feature type="region of interest" description="Disordered" evidence="1">
    <location>
        <begin position="409"/>
        <end position="428"/>
    </location>
</feature>
<dbReference type="OrthoDB" id="3531381at2759"/>
<feature type="compositionally biased region" description="Pro residues" evidence="1">
    <location>
        <begin position="276"/>
        <end position="289"/>
    </location>
</feature>
<feature type="compositionally biased region" description="Basic residues" evidence="1">
    <location>
        <begin position="494"/>
        <end position="507"/>
    </location>
</feature>
<feature type="transmembrane region" description="Helical" evidence="2">
    <location>
        <begin position="154"/>
        <end position="172"/>
    </location>
</feature>
<evidence type="ECO:0000256" key="1">
    <source>
        <dbReference type="SAM" id="MobiDB-lite"/>
    </source>
</evidence>
<accession>A0A1Y2EIK8</accession>
<feature type="region of interest" description="Disordered" evidence="1">
    <location>
        <begin position="314"/>
        <end position="377"/>
    </location>
</feature>
<feature type="transmembrane region" description="Helical" evidence="2">
    <location>
        <begin position="77"/>
        <end position="97"/>
    </location>
</feature>
<feature type="region of interest" description="Disordered" evidence="1">
    <location>
        <begin position="219"/>
        <end position="296"/>
    </location>
</feature>
<dbReference type="AlphaFoldDB" id="A0A1Y2EIK8"/>
<proteinExistence type="predicted"/>
<dbReference type="InParanoid" id="A0A1Y2EIK8"/>
<evidence type="ECO:0000256" key="2">
    <source>
        <dbReference type="SAM" id="Phobius"/>
    </source>
</evidence>
<dbReference type="Proteomes" id="UP000193689">
    <property type="component" value="Unassembled WGS sequence"/>
</dbReference>
<protein>
    <submittedName>
        <fullName evidence="3">Uncharacterized protein</fullName>
    </submittedName>
</protein>
<name>A0A1Y2EIK8_9PEZI</name>